<dbReference type="OrthoDB" id="412031at2759"/>
<evidence type="ECO:0000313" key="7">
    <source>
        <dbReference type="Proteomes" id="UP000186817"/>
    </source>
</evidence>
<dbReference type="InterPro" id="IPR036691">
    <property type="entry name" value="Endo/exonu/phosph_ase_sf"/>
</dbReference>
<evidence type="ECO:0000256" key="2">
    <source>
        <dbReference type="SAM" id="MobiDB-lite"/>
    </source>
</evidence>
<keyword evidence="1" id="KW-0175">Coiled coil</keyword>
<dbReference type="SUPFAM" id="SSF56219">
    <property type="entry name" value="DNase I-like"/>
    <property type="match status" value="1"/>
</dbReference>
<name>A0A1Q9C463_SYMMI</name>
<dbReference type="InterPro" id="IPR012337">
    <property type="entry name" value="RNaseH-like_sf"/>
</dbReference>
<evidence type="ECO:0000259" key="5">
    <source>
        <dbReference type="PROSITE" id="PS50879"/>
    </source>
</evidence>
<feature type="region of interest" description="Disordered" evidence="2">
    <location>
        <begin position="2530"/>
        <end position="2549"/>
    </location>
</feature>
<evidence type="ECO:0000256" key="3">
    <source>
        <dbReference type="SAM" id="SignalP"/>
    </source>
</evidence>
<dbReference type="EMBL" id="LSRX01001725">
    <property type="protein sequence ID" value="OLP77707.1"/>
    <property type="molecule type" value="Genomic_DNA"/>
</dbReference>
<protein>
    <submittedName>
        <fullName evidence="6">LINE-1 retrotransposable element ORF2 protein</fullName>
    </submittedName>
</protein>
<feature type="region of interest" description="Disordered" evidence="2">
    <location>
        <begin position="123"/>
        <end position="172"/>
    </location>
</feature>
<dbReference type="Gene3D" id="3.40.395.10">
    <property type="entry name" value="Adenoviral Proteinase, Chain A"/>
    <property type="match status" value="1"/>
</dbReference>
<dbReference type="GO" id="GO:0003676">
    <property type="term" value="F:nucleic acid binding"/>
    <property type="evidence" value="ECO:0007669"/>
    <property type="project" value="InterPro"/>
</dbReference>
<dbReference type="PROSITE" id="PS50879">
    <property type="entry name" value="RNASE_H_1"/>
    <property type="match status" value="1"/>
</dbReference>
<feature type="compositionally biased region" description="Low complexity" evidence="2">
    <location>
        <begin position="905"/>
        <end position="914"/>
    </location>
</feature>
<keyword evidence="7" id="KW-1185">Reference proteome</keyword>
<dbReference type="Pfam" id="PF00078">
    <property type="entry name" value="RVT_1"/>
    <property type="match status" value="1"/>
</dbReference>
<evidence type="ECO:0000259" key="4">
    <source>
        <dbReference type="PROSITE" id="PS50878"/>
    </source>
</evidence>
<feature type="region of interest" description="Disordered" evidence="2">
    <location>
        <begin position="1410"/>
        <end position="1452"/>
    </location>
</feature>
<proteinExistence type="predicted"/>
<evidence type="ECO:0000313" key="6">
    <source>
        <dbReference type="EMBL" id="OLP77707.1"/>
    </source>
</evidence>
<organism evidence="6 7">
    <name type="scientific">Symbiodinium microadriaticum</name>
    <name type="common">Dinoflagellate</name>
    <name type="synonym">Zooxanthella microadriatica</name>
    <dbReference type="NCBI Taxonomy" id="2951"/>
    <lineage>
        <taxon>Eukaryota</taxon>
        <taxon>Sar</taxon>
        <taxon>Alveolata</taxon>
        <taxon>Dinophyceae</taxon>
        <taxon>Suessiales</taxon>
        <taxon>Symbiodiniaceae</taxon>
        <taxon>Symbiodinium</taxon>
    </lineage>
</organism>
<feature type="chain" id="PRO_5012163845" evidence="3">
    <location>
        <begin position="17"/>
        <end position="2654"/>
    </location>
</feature>
<feature type="coiled-coil region" evidence="1">
    <location>
        <begin position="983"/>
        <end position="1010"/>
    </location>
</feature>
<feature type="signal peptide" evidence="3">
    <location>
        <begin position="1"/>
        <end position="16"/>
    </location>
</feature>
<dbReference type="PANTHER" id="PTHR19446">
    <property type="entry name" value="REVERSE TRANSCRIPTASES"/>
    <property type="match status" value="1"/>
</dbReference>
<dbReference type="InterPro" id="IPR000477">
    <property type="entry name" value="RT_dom"/>
</dbReference>
<feature type="domain" description="Reverse transcriptase" evidence="4">
    <location>
        <begin position="1751"/>
        <end position="1999"/>
    </location>
</feature>
<dbReference type="PROSITE" id="PS50878">
    <property type="entry name" value="RT_POL"/>
    <property type="match status" value="1"/>
</dbReference>
<sequence length="2654" mass="291849">MQAIWVHAHIWDWAAAVFSGPPGLPVAALRRYQVQLLDARQDCWITPAILHGGLIALQTGSGLTQVQVKGPTTAGEVLQQAKASFAPGLRFTLMHEGRALPHTAWLHPQPNGPTYLFEVQSKRARHSEGPEVSAQHDVARSPSHRPAADFVTPPRRAATTRGSPPASVAPTLADTPQQTPGALPLATHFAAAGTAACSDITLWCGLWETAQACAGSSVFILPPKIATALLEIPAWALESLRHHPTQFPPDDMLTLAPFVSKGHWTLLVLCPCAEGIKGEVFDGIPRRNATSAHCLATALCSLAGKNLTSLAELTIWQQTDEYNCGAIALAHAAYRLSGAGLSDQLEIALQFIADFPPLPATLFGYGGLAQDQEQTLLQLLIAKGVPQAAAPSRLQQALAKIGSGPLAAALGNRNPWQALKAAGSKPGVSFKWVQPDELEAHILSKAQEKFGTTVPHAKAKKQKSARRPIPAPIHVDPLQLQLAPGSFTSQSGSPLGQLSFQEVQSQATGICFVTLAQASPFLQESRNLSVDALALITTAEIAPDDSGVARVTSLRYPAIYAPTQEAVLIAGSLVQLGDEDAQLAATDIAEVEHLSTVVCRLSLYRDECKLPWEQLVDAPIRALLQKVPEFQVCRDRSCDQNCPAFHAAVDEVVDHLFLDVWARYWGRLSGGKTKAIEAEVFQAFVRVPSSAVPHLFKVALPGLYIEPRAADGSGPHNAWAVVWLPGHTLAQALHAFKTNAKAVALTRLGTKYGLRTKEADEQAVFEAMRPQHQFVKVRIVARYRLHPLPHGFQRHNLVQLLKQWEWNCRPLQPDRGDATGCAWLVGASGEPPAQALPIGTSYVLVTKVKDVGSARQHSSAICASTRTKKALLIDDDQEEAGSVDPWTGGRDPWSQARVHTPAPPGAASSSSDATTKLSQIEVDLKQNLQQMLERTLEARDAAGPPPGFSDHDKRLHSLETSVNELRHQGVKFENWFQSFGTKVADQAQQLEALNCTVQEQQAELSRVKSDVQHTVQTAVGSLQNELTNQMAMQLAGQMEQITELFATKKARPFRVLLLLAHWSLFFFRSTVGLAASLSCVLGRHAVEASQTTSVETFRYGEADHPGPSTDSLFSISTSNPTGLRAKEPHSMAWGPGIHCFSETQLSAVTLPACKQQFRWCARQANRDVRVLSGAPAPLRVNSLWAGSWSGVLQASDLPCRCQSLCWPSGLFETGRVMLAQHFHESTPLSVATVYGYPQGPTWPNARSQTDALLSVLTREVVLGSHGFWVICGDFNHDLDSLQQCAIWRAQGWIEAQDLALRNWNQQPVPTCKNATRRDFLWLSPEAASLCTSVTPVEVFQEHTTVLASFFLSSLATVRTLWPLPAELPWQEVQLDDWHQHGVHQPVSAPTSDRWYARFATAVEQSLDGFVPAFPNGRPPSNTFGRGRRTRPCSTQAQVIPSRPSRPGEASLRHDGLGSEVRRWFQQLRRLQSLWHAAKAASQTASALEYRFALWTSIRQARGFRNGFPTWWPTRLVKLVGSPASMPDSVPDAHTARLLYEDFRCNFRRLEDWHLRRRTQVLDAKYDKSLAQIYRDLREPAPEQVDSLQVRREYAILAVAPQGNQVHVEHPLDSRGVSSWAIDGEPVWVNSSEGDVCTLAAPARSDCMELEQVQTLSSVADLCSEFKSLWAPRWQLHSTKTASDWARFLNFVQAFLPRHRLELPEISLDIWNRAVRRFKPRAARGPDGWARLDLLNLPPQRTCELLRFLAEIETSAREWPTQMVVGFVCLLCKGNGRTDAQGYRPICLYSIVYRTWAGIRARQLLAALRPLLPSGLLGFIPQHEATELWYSVQLEIELCCQSGESLTGLSTDIRKCFNHLPREPLLTMAEQVGFPSGLLCAWRGFLAATERRFVIRGEVGEGIRSSSGFPEGCPLSPVAMVLADWAFHVYMAAFAAPAKALSFVDNLSCLAGTPSQLAHAYGVLTCFTEMLCLPLDEDKTFSWATEAKDRAVLKFLGHPVVDAARELGGIQSFGPRVRNAALKNRCTALGPGWSALRRSRAPGHLKLLMLPAKMWARALHGIAGCPLGEAQLNQLRSAATTALRIRPGGVSSQLRLSIANPITADPGFYQLWTCARDLRRMATKLPNFLASWRQYMNAHDGRALHGPFTKLVAVLSQISWSIVQPPMVIDHEGLYHNFVEMPGALLYRLLVHGWLQHVARCHTHRKQMADLQGLDPALLHADAKQLTALDTARYASVRAGAFLFGHQHSHYDLTQTGCCDSCGVPDTVEHRIRHCPKFSDLRRPYQWAVDRWDSLPKALTHHLLPSANPHLPVLRRCLHELADTTGVFFSSGFGLGWQHLFTDGACRGHLHNDFALAGWGLVHAQQSTAIACGLLPGVLQTAPRAELCAMTSAARWALHTGLPCVVWTDALNVAKGIEQLQAGRPLDEDADADLWNVLDGLVVQLDPARFLVRHTPSHLDVQLTEGPFEDWLATGNGHADLLAGIAANNRPQRMVEAYDAACAYHLDQLQLLRALRSIFFGIADGSATRGGHATGADDDMWEPEVSTPCSRPRSLEIEDVLPLNWGSRLVEVRCGLPLDFVKELCVFLFEQDAASHEVYELSWLEVVFALHLEDRGQYPICGSDGCWASASSTVFRPPAPTVAGRLNLVRTQRLL</sequence>
<dbReference type="Gene3D" id="3.60.10.10">
    <property type="entry name" value="Endonuclease/exonuclease/phosphatase"/>
    <property type="match status" value="1"/>
</dbReference>
<keyword evidence="3" id="KW-0732">Signal</keyword>
<dbReference type="GO" id="GO:0004523">
    <property type="term" value="F:RNA-DNA hybrid ribonuclease activity"/>
    <property type="evidence" value="ECO:0007669"/>
    <property type="project" value="InterPro"/>
</dbReference>
<dbReference type="InterPro" id="IPR036397">
    <property type="entry name" value="RNaseH_sf"/>
</dbReference>
<dbReference type="Proteomes" id="UP000186817">
    <property type="component" value="Unassembled WGS sequence"/>
</dbReference>
<feature type="domain" description="RNase H type-1" evidence="5">
    <location>
        <begin position="2333"/>
        <end position="2487"/>
    </location>
</feature>
<feature type="region of interest" description="Disordered" evidence="2">
    <location>
        <begin position="873"/>
        <end position="914"/>
    </location>
</feature>
<evidence type="ECO:0000256" key="1">
    <source>
        <dbReference type="SAM" id="Coils"/>
    </source>
</evidence>
<dbReference type="Gene3D" id="3.30.420.10">
    <property type="entry name" value="Ribonuclease H-like superfamily/Ribonuclease H"/>
    <property type="match status" value="1"/>
</dbReference>
<dbReference type="SUPFAM" id="SSF53098">
    <property type="entry name" value="Ribonuclease H-like"/>
    <property type="match status" value="1"/>
</dbReference>
<accession>A0A1Q9C463</accession>
<comment type="caution">
    <text evidence="6">The sequence shown here is derived from an EMBL/GenBank/DDBJ whole genome shotgun (WGS) entry which is preliminary data.</text>
</comment>
<reference evidence="6 7" key="1">
    <citation type="submission" date="2016-02" db="EMBL/GenBank/DDBJ databases">
        <title>Genome analysis of coral dinoflagellate symbionts highlights evolutionary adaptations to a symbiotic lifestyle.</title>
        <authorList>
            <person name="Aranda M."/>
            <person name="Li Y."/>
            <person name="Liew Y.J."/>
            <person name="Baumgarten S."/>
            <person name="Simakov O."/>
            <person name="Wilson M."/>
            <person name="Piel J."/>
            <person name="Ashoor H."/>
            <person name="Bougouffa S."/>
            <person name="Bajic V.B."/>
            <person name="Ryu T."/>
            <person name="Ravasi T."/>
            <person name="Bayer T."/>
            <person name="Micklem G."/>
            <person name="Kim H."/>
            <person name="Bhak J."/>
            <person name="Lajeunesse T.C."/>
            <person name="Voolstra C.R."/>
        </authorList>
    </citation>
    <scope>NUCLEOTIDE SEQUENCE [LARGE SCALE GENOMIC DNA]</scope>
    <source>
        <strain evidence="6 7">CCMP2467</strain>
    </source>
</reference>
<gene>
    <name evidence="6" type="ORF">AK812_SmicGene42205</name>
</gene>
<dbReference type="InterPro" id="IPR002156">
    <property type="entry name" value="RNaseH_domain"/>
</dbReference>